<keyword evidence="3" id="KW-1185">Reference proteome</keyword>
<proteinExistence type="predicted"/>
<gene>
    <name evidence="2" type="ORF">GHK62_33140</name>
</gene>
<evidence type="ECO:0000313" key="3">
    <source>
        <dbReference type="Proteomes" id="UP000439983"/>
    </source>
</evidence>
<dbReference type="RefSeq" id="WP_153443237.1">
    <property type="nucleotide sequence ID" value="NZ_JACIGA010000005.1"/>
</dbReference>
<dbReference type="EMBL" id="WITC01000139">
    <property type="protein sequence ID" value="MQX19375.1"/>
    <property type="molecule type" value="Genomic_DNA"/>
</dbReference>
<comment type="caution">
    <text evidence="2">The sequence shown here is derived from an EMBL/GenBank/DDBJ whole genome shotgun (WGS) entry which is preliminary data.</text>
</comment>
<evidence type="ECO:0000313" key="2">
    <source>
        <dbReference type="EMBL" id="MQX19375.1"/>
    </source>
</evidence>
<accession>A0A6N7LSZ0</accession>
<dbReference type="AlphaFoldDB" id="A0A6N7LSZ0"/>
<sequence length="60" mass="6462">MKVKLTVSRGGPDGTFAPGEEIDVSDAEAQRMFDAGQAIPVRSEKPETATRKDKSEKAVK</sequence>
<feature type="region of interest" description="Disordered" evidence="1">
    <location>
        <begin position="1"/>
        <end position="21"/>
    </location>
</feature>
<organism evidence="2 3">
    <name type="scientific">Sinorhizobium terangae</name>
    <dbReference type="NCBI Taxonomy" id="110322"/>
    <lineage>
        <taxon>Bacteria</taxon>
        <taxon>Pseudomonadati</taxon>
        <taxon>Pseudomonadota</taxon>
        <taxon>Alphaproteobacteria</taxon>
        <taxon>Hyphomicrobiales</taxon>
        <taxon>Rhizobiaceae</taxon>
        <taxon>Sinorhizobium/Ensifer group</taxon>
        <taxon>Sinorhizobium</taxon>
    </lineage>
</organism>
<protein>
    <submittedName>
        <fullName evidence="2">Uncharacterized protein</fullName>
    </submittedName>
</protein>
<reference evidence="2 3" key="1">
    <citation type="journal article" date="2013" name="Genome Biol.">
        <title>Comparative genomics of the core and accessory genomes of 48 Sinorhizobium strains comprising five genospecies.</title>
        <authorList>
            <person name="Sugawara M."/>
            <person name="Epstein B."/>
            <person name="Badgley B.D."/>
            <person name="Unno T."/>
            <person name="Xu L."/>
            <person name="Reese J."/>
            <person name="Gyaneshwar P."/>
            <person name="Denny R."/>
            <person name="Mudge J."/>
            <person name="Bharti A.K."/>
            <person name="Farmer A.D."/>
            <person name="May G.D."/>
            <person name="Woodward J.E."/>
            <person name="Medigue C."/>
            <person name="Vallenet D."/>
            <person name="Lajus A."/>
            <person name="Rouy Z."/>
            <person name="Martinez-Vaz B."/>
            <person name="Tiffin P."/>
            <person name="Young N.D."/>
            <person name="Sadowsky M.J."/>
        </authorList>
    </citation>
    <scope>NUCLEOTIDE SEQUENCE [LARGE SCALE GENOMIC DNA]</scope>
    <source>
        <strain evidence="2 3">USDA4894</strain>
    </source>
</reference>
<feature type="compositionally biased region" description="Basic and acidic residues" evidence="1">
    <location>
        <begin position="42"/>
        <end position="60"/>
    </location>
</feature>
<feature type="region of interest" description="Disordered" evidence="1">
    <location>
        <begin position="35"/>
        <end position="60"/>
    </location>
</feature>
<evidence type="ECO:0000256" key="1">
    <source>
        <dbReference type="SAM" id="MobiDB-lite"/>
    </source>
</evidence>
<name>A0A6N7LSZ0_SINTE</name>
<dbReference type="Proteomes" id="UP000439983">
    <property type="component" value="Unassembled WGS sequence"/>
</dbReference>
<dbReference type="OrthoDB" id="8116547at2"/>